<dbReference type="SUPFAM" id="SSF55729">
    <property type="entry name" value="Acyl-CoA N-acyltransferases (Nat)"/>
    <property type="match status" value="1"/>
</dbReference>
<organism evidence="2 3">
    <name type="scientific">Bacillus salitolerans</name>
    <dbReference type="NCBI Taxonomy" id="1437434"/>
    <lineage>
        <taxon>Bacteria</taxon>
        <taxon>Bacillati</taxon>
        <taxon>Bacillota</taxon>
        <taxon>Bacilli</taxon>
        <taxon>Bacillales</taxon>
        <taxon>Bacillaceae</taxon>
        <taxon>Bacillus</taxon>
    </lineage>
</organism>
<name>A0ABW4LMH7_9BACI</name>
<protein>
    <submittedName>
        <fullName evidence="2">GNAT family N-acetyltransferase</fullName>
        <ecNumber evidence="2">2.3.-.-</ecNumber>
    </submittedName>
</protein>
<dbReference type="InterPro" id="IPR016181">
    <property type="entry name" value="Acyl_CoA_acyltransferase"/>
</dbReference>
<dbReference type="PROSITE" id="PS51186">
    <property type="entry name" value="GNAT"/>
    <property type="match status" value="1"/>
</dbReference>
<comment type="caution">
    <text evidence="2">The sequence shown here is derived from an EMBL/GenBank/DDBJ whole genome shotgun (WGS) entry which is preliminary data.</text>
</comment>
<evidence type="ECO:0000313" key="2">
    <source>
        <dbReference type="EMBL" id="MFD1735163.1"/>
    </source>
</evidence>
<keyword evidence="3" id="KW-1185">Reference proteome</keyword>
<keyword evidence="2" id="KW-0012">Acyltransferase</keyword>
<gene>
    <name evidence="2" type="ORF">ACFSCX_01170</name>
</gene>
<dbReference type="Proteomes" id="UP001597214">
    <property type="component" value="Unassembled WGS sequence"/>
</dbReference>
<sequence length="147" mass="16799">MMTIIRTAQTEDLVEMKNFLGQAEVSTSGIEHQLDHFILMEDIEGGLLGTLGIQRLEHDGLLRSLVISPKVEKTKILDMFQQILSLAKKKELKCLYLATNKIVSVEFFTLLGFKRLELNEVPPHIFQSEHVEESLQMGETVIMRFII</sequence>
<dbReference type="EMBL" id="JBHUEM010000001">
    <property type="protein sequence ID" value="MFD1735163.1"/>
    <property type="molecule type" value="Genomic_DNA"/>
</dbReference>
<proteinExistence type="predicted"/>
<dbReference type="Gene3D" id="3.40.630.30">
    <property type="match status" value="1"/>
</dbReference>
<dbReference type="RefSeq" id="WP_377926254.1">
    <property type="nucleotide sequence ID" value="NZ_JBHUEM010000001.1"/>
</dbReference>
<keyword evidence="2" id="KW-0808">Transferase</keyword>
<dbReference type="EC" id="2.3.-.-" evidence="2"/>
<reference evidence="3" key="1">
    <citation type="journal article" date="2019" name="Int. J. Syst. Evol. Microbiol.">
        <title>The Global Catalogue of Microorganisms (GCM) 10K type strain sequencing project: providing services to taxonomists for standard genome sequencing and annotation.</title>
        <authorList>
            <consortium name="The Broad Institute Genomics Platform"/>
            <consortium name="The Broad Institute Genome Sequencing Center for Infectious Disease"/>
            <person name="Wu L."/>
            <person name="Ma J."/>
        </authorList>
    </citation>
    <scope>NUCLEOTIDE SEQUENCE [LARGE SCALE GENOMIC DNA]</scope>
    <source>
        <strain evidence="3">CCUG 49339</strain>
    </source>
</reference>
<evidence type="ECO:0000313" key="3">
    <source>
        <dbReference type="Proteomes" id="UP001597214"/>
    </source>
</evidence>
<dbReference type="InterPro" id="IPR000182">
    <property type="entry name" value="GNAT_dom"/>
</dbReference>
<accession>A0ABW4LMH7</accession>
<feature type="domain" description="N-acetyltransferase" evidence="1">
    <location>
        <begin position="3"/>
        <end position="138"/>
    </location>
</feature>
<evidence type="ECO:0000259" key="1">
    <source>
        <dbReference type="PROSITE" id="PS51186"/>
    </source>
</evidence>
<dbReference type="GO" id="GO:0016746">
    <property type="term" value="F:acyltransferase activity"/>
    <property type="evidence" value="ECO:0007669"/>
    <property type="project" value="UniProtKB-KW"/>
</dbReference>